<dbReference type="InterPro" id="IPR006043">
    <property type="entry name" value="NCS2"/>
</dbReference>
<evidence type="ECO:0000256" key="4">
    <source>
        <dbReference type="ARBA" id="ARBA00022475"/>
    </source>
</evidence>
<keyword evidence="3 8" id="KW-0813">Transport</keyword>
<evidence type="ECO:0000256" key="5">
    <source>
        <dbReference type="ARBA" id="ARBA00022692"/>
    </source>
</evidence>
<feature type="transmembrane region" description="Helical" evidence="9">
    <location>
        <begin position="143"/>
        <end position="163"/>
    </location>
</feature>
<feature type="transmembrane region" description="Helical" evidence="9">
    <location>
        <begin position="60"/>
        <end position="81"/>
    </location>
</feature>
<organism evidence="10 11">
    <name type="scientific">Fervidicella metallireducens AeB</name>
    <dbReference type="NCBI Taxonomy" id="1403537"/>
    <lineage>
        <taxon>Bacteria</taxon>
        <taxon>Bacillati</taxon>
        <taxon>Bacillota</taxon>
        <taxon>Clostridia</taxon>
        <taxon>Eubacteriales</taxon>
        <taxon>Clostridiaceae</taxon>
        <taxon>Fervidicella</taxon>
    </lineage>
</organism>
<name>A0A017RWU8_9CLOT</name>
<evidence type="ECO:0000256" key="6">
    <source>
        <dbReference type="ARBA" id="ARBA00022989"/>
    </source>
</evidence>
<feature type="transmembrane region" description="Helical" evidence="9">
    <location>
        <begin position="31"/>
        <end position="48"/>
    </location>
</feature>
<evidence type="ECO:0000256" key="7">
    <source>
        <dbReference type="ARBA" id="ARBA00023136"/>
    </source>
</evidence>
<dbReference type="InterPro" id="IPR045018">
    <property type="entry name" value="Azg-like"/>
</dbReference>
<comment type="caution">
    <text evidence="10">The sequence shown here is derived from an EMBL/GenBank/DDBJ whole genome shotgun (WGS) entry which is preliminary data.</text>
</comment>
<dbReference type="GO" id="GO:0005345">
    <property type="term" value="F:purine nucleobase transmembrane transporter activity"/>
    <property type="evidence" value="ECO:0007669"/>
    <property type="project" value="TreeGrafter"/>
</dbReference>
<feature type="transmembrane region" description="Helical" evidence="9">
    <location>
        <begin position="351"/>
        <end position="381"/>
    </location>
</feature>
<dbReference type="AlphaFoldDB" id="A0A017RWU8"/>
<dbReference type="InterPro" id="IPR026033">
    <property type="entry name" value="Azg-like_bact_archaea"/>
</dbReference>
<dbReference type="Proteomes" id="UP000019681">
    <property type="component" value="Unassembled WGS sequence"/>
</dbReference>
<feature type="transmembrane region" description="Helical" evidence="9">
    <location>
        <begin position="183"/>
        <end position="199"/>
    </location>
</feature>
<dbReference type="PIRSF" id="PIRSF005353">
    <property type="entry name" value="PbuG"/>
    <property type="match status" value="1"/>
</dbReference>
<evidence type="ECO:0000256" key="9">
    <source>
        <dbReference type="SAM" id="Phobius"/>
    </source>
</evidence>
<keyword evidence="6 8" id="KW-1133">Transmembrane helix</keyword>
<dbReference type="STRING" id="1403537.Q428_04195"/>
<protein>
    <submittedName>
        <fullName evidence="10">Permease</fullName>
    </submittedName>
</protein>
<keyword evidence="11" id="KW-1185">Reference proteome</keyword>
<dbReference type="OrthoDB" id="9808458at2"/>
<keyword evidence="7 8" id="KW-0472">Membrane</keyword>
<gene>
    <name evidence="10" type="ORF">Q428_04195</name>
</gene>
<proteinExistence type="inferred from homology"/>
<dbReference type="GO" id="GO:0005886">
    <property type="term" value="C:plasma membrane"/>
    <property type="evidence" value="ECO:0007669"/>
    <property type="project" value="UniProtKB-SubCell"/>
</dbReference>
<keyword evidence="4 8" id="KW-1003">Cell membrane</keyword>
<comment type="subcellular location">
    <subcellularLocation>
        <location evidence="1 8">Cell membrane</location>
        <topology evidence="1 8">Multi-pass membrane protein</topology>
    </subcellularLocation>
</comment>
<reference evidence="10 11" key="1">
    <citation type="journal article" date="2014" name="Genome Announc.">
        <title>Draft Genome Sequence of Fervidicella metallireducens Strain AeBT, an Iron-Reducing Thermoanaerobe from the Great Artesian Basin.</title>
        <authorList>
            <person name="Patel B.K."/>
        </authorList>
    </citation>
    <scope>NUCLEOTIDE SEQUENCE [LARGE SCALE GENOMIC DNA]</scope>
    <source>
        <strain evidence="10 11">AeB</strain>
    </source>
</reference>
<dbReference type="PANTHER" id="PTHR43337">
    <property type="entry name" value="XANTHINE/URACIL PERMEASE C887.17-RELATED"/>
    <property type="match status" value="1"/>
</dbReference>
<dbReference type="Pfam" id="PF00860">
    <property type="entry name" value="Xan_ur_permease"/>
    <property type="match status" value="1"/>
</dbReference>
<feature type="transmembrane region" description="Helical" evidence="9">
    <location>
        <begin position="112"/>
        <end position="131"/>
    </location>
</feature>
<feature type="transmembrane region" description="Helical" evidence="9">
    <location>
        <begin position="439"/>
        <end position="455"/>
    </location>
</feature>
<evidence type="ECO:0000256" key="1">
    <source>
        <dbReference type="ARBA" id="ARBA00004651"/>
    </source>
</evidence>
<evidence type="ECO:0000256" key="3">
    <source>
        <dbReference type="ARBA" id="ARBA00022448"/>
    </source>
</evidence>
<feature type="transmembrane region" description="Helical" evidence="9">
    <location>
        <begin position="401"/>
        <end position="427"/>
    </location>
</feature>
<evidence type="ECO:0000256" key="2">
    <source>
        <dbReference type="ARBA" id="ARBA00005697"/>
    </source>
</evidence>
<evidence type="ECO:0000313" key="11">
    <source>
        <dbReference type="Proteomes" id="UP000019681"/>
    </source>
</evidence>
<evidence type="ECO:0000313" key="10">
    <source>
        <dbReference type="EMBL" id="EYE89147.1"/>
    </source>
</evidence>
<dbReference type="PANTHER" id="PTHR43337:SF1">
    <property type="entry name" value="XANTHINE_URACIL PERMEASE C887.17-RELATED"/>
    <property type="match status" value="1"/>
</dbReference>
<feature type="transmembrane region" description="Helical" evidence="9">
    <location>
        <begin position="257"/>
        <end position="276"/>
    </location>
</feature>
<accession>A0A017RWU8</accession>
<sequence>MELSKKDRGLLSSLDKFFKLSERKTNVKTEVIAGITTFLAMAYIVIVNPNILSATGMDKGAVFTATCISAAVGTFIMALYANVPFAQAPGMGLNAFFTFSVVKGMGYTWQQALAAVFISGVLFIIITLTSLREKIVDAIPTNLKYAISGGIGLFIALIGLKGGNIIVDNPETLVAFGSFTDKHAILTLIGIVITAVLMSRKVMGSILIGIVLTTIIGIPMGITQINNLQVISSPASLAPTFLQMDFKGLLSHSGAEAGAVGTFMSIIMVIITFSLVDMFDNIGTLVGTAQKADMLDENGRMHNMNKALISDAVATTVGAMLGTSTVTTYVESAAGVSEGGRTGLTSVVTGLLLLLALFFSGLVGIVPSQATAPALVIVGVLMMESVKNIDFDDFTEALPAFFTIAIMPFSYSIANGIAAGLIFYPIVKVTTGKQKEVHPIVYVLAVLFILRFALIRH</sequence>
<dbReference type="RefSeq" id="WP_035378427.1">
    <property type="nucleotide sequence ID" value="NZ_AZQP01000008.1"/>
</dbReference>
<evidence type="ECO:0000256" key="8">
    <source>
        <dbReference type="PIRNR" id="PIRNR005353"/>
    </source>
</evidence>
<comment type="similarity">
    <text evidence="2 8">Belongs to the nucleobase:cation symporter-2 (NCS2) (TC 2.A.40) family. Azg-like subfamily.</text>
</comment>
<keyword evidence="5 8" id="KW-0812">Transmembrane</keyword>
<feature type="transmembrane region" description="Helical" evidence="9">
    <location>
        <begin position="206"/>
        <end position="225"/>
    </location>
</feature>
<dbReference type="EMBL" id="AZQP01000008">
    <property type="protein sequence ID" value="EYE89147.1"/>
    <property type="molecule type" value="Genomic_DNA"/>
</dbReference>